<gene>
    <name evidence="3" type="ORF">SG35_002700</name>
</gene>
<dbReference type="InterPro" id="IPR013762">
    <property type="entry name" value="Integrase-like_cat_sf"/>
</dbReference>
<dbReference type="Gene3D" id="1.10.443.10">
    <property type="entry name" value="Intergrase catalytic core"/>
    <property type="match status" value="1"/>
</dbReference>
<dbReference type="Proteomes" id="UP000032568">
    <property type="component" value="Chromosome"/>
</dbReference>
<sequence>MDDHGWLDTPQSIITREGKEVDSSSERWHLPYSIWKSTSLDFNKIINLKIRWSVKSYVRDRLERSSVHAGYSVFQHVYTEFLRYAADFDIQHGKQFKEQLISLIESRISVTRKEHRLWALYRPIQWYIYCAENYPELGFCPAYAMELEGMSIPGNPKGEAVRMEDPDKGPLHHSLELPLLIAAMKNDTSKELKHLQEKVAVALSIAFGRNPANLTYLREEDFIDLTPEAEERCYILKIPRIKKKQLSPRDDFLDEYLAPLYANYIIELIDKNAAINTELQFNNRVIPNPKPLFINQNGNRAALLSSDFENAYNVTSADITGLLKSFVARHNLISPVTKSLLQVNTRRLRYTLATGLAAEGISKKELARILDHTDTQHVLVYFEMAGKVVEHLDKAAAKGLSRYLQFFKGKVIDSDDEAVNGERADKHISYIDEENPTDQENIGVCGESSICHLDPPYSCYLCPKFQPYRHAGHEHVLECLLQNREKRLEKYENARLGIQLDEVIAAVAQVTELCAEGNNNG</sequence>
<name>A0AAE9YWL7_9GAMM</name>
<reference evidence="3 4" key="2">
    <citation type="journal article" date="2022" name="Mar. Drugs">
        <title>Bioassay-Guided Fractionation Leads to the Detection of Cholic Acid Generated by the Rare Thalassomonas sp.</title>
        <authorList>
            <person name="Pheiffer F."/>
            <person name="Schneider Y.K."/>
            <person name="Hansen E.H."/>
            <person name="Andersen J.H."/>
            <person name="Isaksson J."/>
            <person name="Busche T."/>
            <person name="R C."/>
            <person name="Kalinowski J."/>
            <person name="Zyl L.V."/>
            <person name="Trindade M."/>
        </authorList>
    </citation>
    <scope>NUCLEOTIDE SEQUENCE [LARGE SCALE GENOMIC DNA]</scope>
    <source>
        <strain evidence="3 4">A5K-106</strain>
    </source>
</reference>
<dbReference type="GO" id="GO:0003677">
    <property type="term" value="F:DNA binding"/>
    <property type="evidence" value="ECO:0007669"/>
    <property type="project" value="InterPro"/>
</dbReference>
<evidence type="ECO:0000256" key="1">
    <source>
        <dbReference type="ARBA" id="ARBA00023172"/>
    </source>
</evidence>
<dbReference type="SUPFAM" id="SSF56349">
    <property type="entry name" value="DNA breaking-rejoining enzymes"/>
    <property type="match status" value="1"/>
</dbReference>
<dbReference type="GO" id="GO:0015074">
    <property type="term" value="P:DNA integration"/>
    <property type="evidence" value="ECO:0007669"/>
    <property type="project" value="InterPro"/>
</dbReference>
<feature type="domain" description="Tyr recombinase" evidence="2">
    <location>
        <begin position="166"/>
        <end position="397"/>
    </location>
</feature>
<evidence type="ECO:0000313" key="4">
    <source>
        <dbReference type="Proteomes" id="UP000032568"/>
    </source>
</evidence>
<reference evidence="3 4" key="1">
    <citation type="journal article" date="2015" name="Genome Announc.">
        <title>Draft Genome Sequences of Marine Isolates of Thalassomonas viridans and Thalassomonas actiniarum.</title>
        <authorList>
            <person name="Olonade I."/>
            <person name="van Zyl L.J."/>
            <person name="Trindade M."/>
        </authorList>
    </citation>
    <scope>NUCLEOTIDE SEQUENCE [LARGE SCALE GENOMIC DNA]</scope>
    <source>
        <strain evidence="3 4">A5K-106</strain>
    </source>
</reference>
<accession>A0AAE9YWL7</accession>
<dbReference type="GO" id="GO:0006310">
    <property type="term" value="P:DNA recombination"/>
    <property type="evidence" value="ECO:0007669"/>
    <property type="project" value="UniProtKB-KW"/>
</dbReference>
<evidence type="ECO:0000313" key="3">
    <source>
        <dbReference type="EMBL" id="WDE01730.1"/>
    </source>
</evidence>
<keyword evidence="4" id="KW-1185">Reference proteome</keyword>
<dbReference type="EMBL" id="CP059735">
    <property type="protein sequence ID" value="WDE01730.1"/>
    <property type="molecule type" value="Genomic_DNA"/>
</dbReference>
<organism evidence="3 4">
    <name type="scientific">Thalassomonas actiniarum</name>
    <dbReference type="NCBI Taxonomy" id="485447"/>
    <lineage>
        <taxon>Bacteria</taxon>
        <taxon>Pseudomonadati</taxon>
        <taxon>Pseudomonadota</taxon>
        <taxon>Gammaproteobacteria</taxon>
        <taxon>Alteromonadales</taxon>
        <taxon>Colwelliaceae</taxon>
        <taxon>Thalassomonas</taxon>
    </lineage>
</organism>
<dbReference type="PROSITE" id="PS51898">
    <property type="entry name" value="TYR_RECOMBINASE"/>
    <property type="match status" value="1"/>
</dbReference>
<keyword evidence="1" id="KW-0233">DNA recombination</keyword>
<dbReference type="KEGG" id="tact:SG35_002700"/>
<evidence type="ECO:0000259" key="2">
    <source>
        <dbReference type="PROSITE" id="PS51898"/>
    </source>
</evidence>
<dbReference type="InterPro" id="IPR002104">
    <property type="entry name" value="Integrase_catalytic"/>
</dbReference>
<dbReference type="AlphaFoldDB" id="A0AAE9YWL7"/>
<dbReference type="InterPro" id="IPR011010">
    <property type="entry name" value="DNA_brk_join_enz"/>
</dbReference>
<proteinExistence type="predicted"/>
<protein>
    <submittedName>
        <fullName evidence="3">Site-specific integrase</fullName>
    </submittedName>
</protein>